<keyword evidence="2" id="KW-1185">Reference proteome</keyword>
<proteinExistence type="predicted"/>
<gene>
    <name evidence="1" type="ORF">B0T17DRAFT_541187</name>
</gene>
<dbReference type="Proteomes" id="UP001174934">
    <property type="component" value="Unassembled WGS sequence"/>
</dbReference>
<sequence length="85" mass="8998">MMMELMQGYVKEGANLGLDDPEHWDSDVVNFLSATTSASSANELSKVGLASFCVEPAANLDSAPILTVLAKGKIERAGFSGYDVD</sequence>
<evidence type="ECO:0000313" key="2">
    <source>
        <dbReference type="Proteomes" id="UP001174934"/>
    </source>
</evidence>
<protein>
    <submittedName>
        <fullName evidence="1">Uncharacterized protein</fullName>
    </submittedName>
</protein>
<accession>A0AA40BVG8</accession>
<reference evidence="1" key="1">
    <citation type="submission" date="2023-06" db="EMBL/GenBank/DDBJ databases">
        <title>Genome-scale phylogeny and comparative genomics of the fungal order Sordariales.</title>
        <authorList>
            <consortium name="Lawrence Berkeley National Laboratory"/>
            <person name="Hensen N."/>
            <person name="Bonometti L."/>
            <person name="Westerberg I."/>
            <person name="Brannstrom I.O."/>
            <person name="Guillou S."/>
            <person name="Cros-Aarteil S."/>
            <person name="Calhoun S."/>
            <person name="Haridas S."/>
            <person name="Kuo A."/>
            <person name="Mondo S."/>
            <person name="Pangilinan J."/>
            <person name="Riley R."/>
            <person name="LaButti K."/>
            <person name="Andreopoulos B."/>
            <person name="Lipzen A."/>
            <person name="Chen C."/>
            <person name="Yanf M."/>
            <person name="Daum C."/>
            <person name="Ng V."/>
            <person name="Clum A."/>
            <person name="Steindorff A."/>
            <person name="Ohm R."/>
            <person name="Martin F."/>
            <person name="Silar P."/>
            <person name="Natvig D."/>
            <person name="Lalanne C."/>
            <person name="Gautier V."/>
            <person name="Ament-velasquez S.L."/>
            <person name="Kruys A."/>
            <person name="Hutchinson M.I."/>
            <person name="Powell A.J."/>
            <person name="Barry K."/>
            <person name="Miller A.N."/>
            <person name="Grigoriev I.V."/>
            <person name="Debuchy R."/>
            <person name="Gladieux P."/>
            <person name="Thoren M.H."/>
            <person name="Johannesson H."/>
        </authorList>
    </citation>
    <scope>NUCLEOTIDE SEQUENCE</scope>
    <source>
        <strain evidence="1">SMH3391-2</strain>
    </source>
</reference>
<comment type="caution">
    <text evidence="1">The sequence shown here is derived from an EMBL/GenBank/DDBJ whole genome shotgun (WGS) entry which is preliminary data.</text>
</comment>
<name>A0AA40BVG8_9PEZI</name>
<dbReference type="EMBL" id="JAULSR010000007">
    <property type="protein sequence ID" value="KAK0615143.1"/>
    <property type="molecule type" value="Genomic_DNA"/>
</dbReference>
<dbReference type="AlphaFoldDB" id="A0AA40BVG8"/>
<organism evidence="1 2">
    <name type="scientific">Bombardia bombarda</name>
    <dbReference type="NCBI Taxonomy" id="252184"/>
    <lineage>
        <taxon>Eukaryota</taxon>
        <taxon>Fungi</taxon>
        <taxon>Dikarya</taxon>
        <taxon>Ascomycota</taxon>
        <taxon>Pezizomycotina</taxon>
        <taxon>Sordariomycetes</taxon>
        <taxon>Sordariomycetidae</taxon>
        <taxon>Sordariales</taxon>
        <taxon>Lasiosphaeriaceae</taxon>
        <taxon>Bombardia</taxon>
    </lineage>
</organism>
<evidence type="ECO:0000313" key="1">
    <source>
        <dbReference type="EMBL" id="KAK0615143.1"/>
    </source>
</evidence>